<sequence length="44" mass="4446">MLADLVGHGTTFVAAQGGRITLDTSPGRGCVFHVLLPLPAPSDG</sequence>
<evidence type="ECO:0000313" key="2">
    <source>
        <dbReference type="Proteomes" id="UP001499863"/>
    </source>
</evidence>
<dbReference type="InterPro" id="IPR036890">
    <property type="entry name" value="HATPase_C_sf"/>
</dbReference>
<reference evidence="1 2" key="1">
    <citation type="journal article" date="2019" name="Int. J. Syst. Evol. Microbiol.">
        <title>The Global Catalogue of Microorganisms (GCM) 10K type strain sequencing project: providing services to taxonomists for standard genome sequencing and annotation.</title>
        <authorList>
            <consortium name="The Broad Institute Genomics Platform"/>
            <consortium name="The Broad Institute Genome Sequencing Center for Infectious Disease"/>
            <person name="Wu L."/>
            <person name="Ma J."/>
        </authorList>
    </citation>
    <scope>NUCLEOTIDE SEQUENCE [LARGE SCALE GENOMIC DNA]</scope>
    <source>
        <strain evidence="1 2">JCM 12393</strain>
    </source>
</reference>
<evidence type="ECO:0008006" key="3">
    <source>
        <dbReference type="Google" id="ProtNLM"/>
    </source>
</evidence>
<proteinExistence type="predicted"/>
<name>A0ABN1Y0F0_9ACTN</name>
<organism evidence="1 2">
    <name type="scientific">Kitasatospora putterlickiae</name>
    <dbReference type="NCBI Taxonomy" id="221725"/>
    <lineage>
        <taxon>Bacteria</taxon>
        <taxon>Bacillati</taxon>
        <taxon>Actinomycetota</taxon>
        <taxon>Actinomycetes</taxon>
        <taxon>Kitasatosporales</taxon>
        <taxon>Streptomycetaceae</taxon>
        <taxon>Kitasatospora</taxon>
    </lineage>
</organism>
<keyword evidence="2" id="KW-1185">Reference proteome</keyword>
<dbReference type="Proteomes" id="UP001499863">
    <property type="component" value="Unassembled WGS sequence"/>
</dbReference>
<accession>A0ABN1Y0F0</accession>
<protein>
    <recommendedName>
        <fullName evidence="3">Histidine kinase/HSP90-like ATPase domain-containing protein</fullName>
    </recommendedName>
</protein>
<dbReference type="EMBL" id="BAAAKJ010000152">
    <property type="protein sequence ID" value="GAA1394550.1"/>
    <property type="molecule type" value="Genomic_DNA"/>
</dbReference>
<gene>
    <name evidence="1" type="ORF">GCM10009639_28740</name>
</gene>
<comment type="caution">
    <text evidence="1">The sequence shown here is derived from an EMBL/GenBank/DDBJ whole genome shotgun (WGS) entry which is preliminary data.</text>
</comment>
<dbReference type="SUPFAM" id="SSF55874">
    <property type="entry name" value="ATPase domain of HSP90 chaperone/DNA topoisomerase II/histidine kinase"/>
    <property type="match status" value="1"/>
</dbReference>
<evidence type="ECO:0000313" key="1">
    <source>
        <dbReference type="EMBL" id="GAA1394550.1"/>
    </source>
</evidence>